<sequence length="57" mass="6785">PDIINEEEEYEVEEIRGHRRKGRGIHFLVHWKGYGNEDDSWIPRSSLKNAEEALSEY</sequence>
<comment type="subcellular location">
    <subcellularLocation>
        <location evidence="1">Nucleus</location>
    </subcellularLocation>
</comment>
<gene>
    <name evidence="4" type="ORF">AGABI1DRAFT_18076</name>
</gene>
<evidence type="ECO:0000313" key="4">
    <source>
        <dbReference type="EMBL" id="EKM74061.1"/>
    </source>
</evidence>
<keyword evidence="2" id="KW-0539">Nucleus</keyword>
<dbReference type="GeneID" id="18828805"/>
<dbReference type="InParanoid" id="K5WFM5"/>
<feature type="domain" description="Chromo" evidence="3">
    <location>
        <begin position="10"/>
        <end position="57"/>
    </location>
</feature>
<dbReference type="AlphaFoldDB" id="K5WFM5"/>
<dbReference type="STRING" id="597362.K5WFM5"/>
<dbReference type="RefSeq" id="XP_007335299.1">
    <property type="nucleotide sequence ID" value="XM_007335237.1"/>
</dbReference>
<evidence type="ECO:0000313" key="5">
    <source>
        <dbReference type="Proteomes" id="UP000008493"/>
    </source>
</evidence>
<dbReference type="GO" id="GO:0006338">
    <property type="term" value="P:chromatin remodeling"/>
    <property type="evidence" value="ECO:0007669"/>
    <property type="project" value="UniProtKB-ARBA"/>
</dbReference>
<dbReference type="PROSITE" id="PS50013">
    <property type="entry name" value="CHROMO_2"/>
    <property type="match status" value="1"/>
</dbReference>
<dbReference type="OMA" id="SENQWRP"/>
<dbReference type="InterPro" id="IPR023780">
    <property type="entry name" value="Chromo_domain"/>
</dbReference>
<dbReference type="InterPro" id="IPR016197">
    <property type="entry name" value="Chromo-like_dom_sf"/>
</dbReference>
<dbReference type="CDD" id="cd00024">
    <property type="entry name" value="CD_CSD"/>
    <property type="match status" value="1"/>
</dbReference>
<name>K5WFM5_AGABU</name>
<reference evidence="5" key="1">
    <citation type="journal article" date="2012" name="Proc. Natl. Acad. Sci. U.S.A.">
        <title>Genome sequence of the button mushroom Agaricus bisporus reveals mechanisms governing adaptation to a humic-rich ecological niche.</title>
        <authorList>
            <person name="Morin E."/>
            <person name="Kohler A."/>
            <person name="Baker A.R."/>
            <person name="Foulongne-Oriol M."/>
            <person name="Lombard V."/>
            <person name="Nagy L.G."/>
            <person name="Ohm R.A."/>
            <person name="Patyshakuliyeva A."/>
            <person name="Brun A."/>
            <person name="Aerts A.L."/>
            <person name="Bailey A.M."/>
            <person name="Billette C."/>
            <person name="Coutinho P.M."/>
            <person name="Deakin G."/>
            <person name="Doddapaneni H."/>
            <person name="Floudas D."/>
            <person name="Grimwood J."/>
            <person name="Hilden K."/>
            <person name="Kuees U."/>
            <person name="LaButti K.M."/>
            <person name="Lapidus A."/>
            <person name="Lindquist E.A."/>
            <person name="Lucas S.M."/>
            <person name="Murat C."/>
            <person name="Riley R.W."/>
            <person name="Salamov A.A."/>
            <person name="Schmutz J."/>
            <person name="Subramanian V."/>
            <person name="Woesten H.A.B."/>
            <person name="Xu J."/>
            <person name="Eastwood D.C."/>
            <person name="Foster G.D."/>
            <person name="Sonnenberg A.S."/>
            <person name="Cullen D."/>
            <person name="de Vries R.P."/>
            <person name="Lundell T."/>
            <person name="Hibbett D.S."/>
            <person name="Henrissat B."/>
            <person name="Burton K.S."/>
            <person name="Kerrigan R.W."/>
            <person name="Challen M.P."/>
            <person name="Grigoriev I.V."/>
            <person name="Martin F."/>
        </authorList>
    </citation>
    <scope>NUCLEOTIDE SEQUENCE [LARGE SCALE GENOMIC DNA]</scope>
    <source>
        <strain evidence="5">JB137-S8 / ATCC MYA-4627 / FGSC 10392</strain>
    </source>
</reference>
<dbReference type="PANTHER" id="PTHR22812">
    <property type="entry name" value="CHROMOBOX PROTEIN"/>
    <property type="match status" value="1"/>
</dbReference>
<feature type="non-terminal residue" evidence="4">
    <location>
        <position position="57"/>
    </location>
</feature>
<accession>K5WFM5</accession>
<dbReference type="eggNOG" id="ENOG502SBIF">
    <property type="taxonomic scope" value="Eukaryota"/>
</dbReference>
<dbReference type="OrthoDB" id="2273864at2759"/>
<evidence type="ECO:0000256" key="2">
    <source>
        <dbReference type="ARBA" id="ARBA00023242"/>
    </source>
</evidence>
<dbReference type="SUPFAM" id="SSF54160">
    <property type="entry name" value="Chromo domain-like"/>
    <property type="match status" value="1"/>
</dbReference>
<feature type="non-terminal residue" evidence="4">
    <location>
        <position position="1"/>
    </location>
</feature>
<evidence type="ECO:0000256" key="1">
    <source>
        <dbReference type="ARBA" id="ARBA00004123"/>
    </source>
</evidence>
<dbReference type="InterPro" id="IPR000953">
    <property type="entry name" value="Chromo/chromo_shadow_dom"/>
</dbReference>
<dbReference type="Proteomes" id="UP000008493">
    <property type="component" value="Unassembled WGS sequence"/>
</dbReference>
<protein>
    <recommendedName>
        <fullName evidence="3">Chromo domain-containing protein</fullName>
    </recommendedName>
</protein>
<keyword evidence="5" id="KW-1185">Reference proteome</keyword>
<dbReference type="GO" id="GO:0005634">
    <property type="term" value="C:nucleus"/>
    <property type="evidence" value="ECO:0007669"/>
    <property type="project" value="UniProtKB-SubCell"/>
</dbReference>
<dbReference type="KEGG" id="abp:AGABI1DRAFT18076"/>
<evidence type="ECO:0000259" key="3">
    <source>
        <dbReference type="PROSITE" id="PS50013"/>
    </source>
</evidence>
<dbReference type="EMBL" id="JH971692">
    <property type="protein sequence ID" value="EKM74061.1"/>
    <property type="molecule type" value="Genomic_DNA"/>
</dbReference>
<dbReference type="SMART" id="SM00298">
    <property type="entry name" value="CHROMO"/>
    <property type="match status" value="1"/>
</dbReference>
<proteinExistence type="predicted"/>
<organism evidence="4 5">
    <name type="scientific">Agaricus bisporus var. burnettii (strain JB137-S8 / ATCC MYA-4627 / FGSC 10392)</name>
    <name type="common">White button mushroom</name>
    <dbReference type="NCBI Taxonomy" id="597362"/>
    <lineage>
        <taxon>Eukaryota</taxon>
        <taxon>Fungi</taxon>
        <taxon>Dikarya</taxon>
        <taxon>Basidiomycota</taxon>
        <taxon>Agaricomycotina</taxon>
        <taxon>Agaricomycetes</taxon>
        <taxon>Agaricomycetidae</taxon>
        <taxon>Agaricales</taxon>
        <taxon>Agaricineae</taxon>
        <taxon>Agaricaceae</taxon>
        <taxon>Agaricus</taxon>
    </lineage>
</organism>
<dbReference type="HOGENOM" id="CLU_189342_0_0_1"/>
<dbReference type="Gene3D" id="2.40.50.40">
    <property type="match status" value="1"/>
</dbReference>
<dbReference type="InterPro" id="IPR051219">
    <property type="entry name" value="Heterochromatin_chromo-domain"/>
</dbReference>
<dbReference type="Pfam" id="PF00385">
    <property type="entry name" value="Chromo"/>
    <property type="match status" value="1"/>
</dbReference>